<dbReference type="PRINTS" id="PR00081">
    <property type="entry name" value="GDHRDH"/>
</dbReference>
<dbReference type="GO" id="GO:0016616">
    <property type="term" value="F:oxidoreductase activity, acting on the CH-OH group of donors, NAD or NADP as acceptor"/>
    <property type="evidence" value="ECO:0007669"/>
    <property type="project" value="UniProtKB-ARBA"/>
</dbReference>
<keyword evidence="2" id="KW-0560">Oxidoreductase</keyword>
<evidence type="ECO:0000256" key="1">
    <source>
        <dbReference type="ARBA" id="ARBA00006484"/>
    </source>
</evidence>
<dbReference type="InterPro" id="IPR020904">
    <property type="entry name" value="Sc_DH/Rdtase_CS"/>
</dbReference>
<dbReference type="SMART" id="SM00822">
    <property type="entry name" value="PKS_KR"/>
    <property type="match status" value="1"/>
</dbReference>
<dbReference type="InterPro" id="IPR057326">
    <property type="entry name" value="KR_dom"/>
</dbReference>
<evidence type="ECO:0000256" key="2">
    <source>
        <dbReference type="ARBA" id="ARBA00023002"/>
    </source>
</evidence>
<evidence type="ECO:0000313" key="5">
    <source>
        <dbReference type="EMBL" id="GGY15630.1"/>
    </source>
</evidence>
<accession>A0A918UA70</accession>
<dbReference type="InterPro" id="IPR036291">
    <property type="entry name" value="NAD(P)-bd_dom_sf"/>
</dbReference>
<dbReference type="PANTHER" id="PTHR42901:SF1">
    <property type="entry name" value="ALCOHOL DEHYDROGENASE"/>
    <property type="match status" value="1"/>
</dbReference>
<reference evidence="5" key="2">
    <citation type="submission" date="2020-09" db="EMBL/GenBank/DDBJ databases">
        <authorList>
            <person name="Sun Q."/>
            <person name="Ohkuma M."/>
        </authorList>
    </citation>
    <scope>NUCLEOTIDE SEQUENCE</scope>
    <source>
        <strain evidence="5">JCM 4790</strain>
    </source>
</reference>
<evidence type="ECO:0000313" key="6">
    <source>
        <dbReference type="Proteomes" id="UP000619244"/>
    </source>
</evidence>
<feature type="compositionally biased region" description="Low complexity" evidence="3">
    <location>
        <begin position="8"/>
        <end position="18"/>
    </location>
</feature>
<dbReference type="InterPro" id="IPR002347">
    <property type="entry name" value="SDR_fam"/>
</dbReference>
<sequence length="305" mass="31832">MAPGGGTAPSPAGGNTPTVDRMTSHSHDLNAVHTRPPFQATEAAAPVLAPTSGRPLSGTVALVTGASSGIGEGTALTLAALGARVTVVARRADRLDALVEKIESAGGQALAVDADLTDEGQARAAVARAVDTYGRLDTVVANAGVMILGPITGADTADWRRMIELNTLGLMYTAHTAAPHLLEAAADGPRGVSDIVLVSSTAGRMVRGGGGAYNASKYAVNAFGEAFRKEVTQRHLRVSLVEPGAVETELPLQNRPDARARMYERYSAMECLRPEDVADTIAFIVTRPRHVAVNEILVRPTEQQE</sequence>
<dbReference type="FunFam" id="3.40.50.720:FF:000047">
    <property type="entry name" value="NADP-dependent L-serine/L-allo-threonine dehydrogenase"/>
    <property type="match status" value="1"/>
</dbReference>
<dbReference type="Gene3D" id="3.40.50.720">
    <property type="entry name" value="NAD(P)-binding Rossmann-like Domain"/>
    <property type="match status" value="1"/>
</dbReference>
<dbReference type="Pfam" id="PF00106">
    <property type="entry name" value="adh_short"/>
    <property type="match status" value="1"/>
</dbReference>
<dbReference type="PROSITE" id="PS00061">
    <property type="entry name" value="ADH_SHORT"/>
    <property type="match status" value="1"/>
</dbReference>
<dbReference type="SUPFAM" id="SSF51735">
    <property type="entry name" value="NAD(P)-binding Rossmann-fold domains"/>
    <property type="match status" value="1"/>
</dbReference>
<name>A0A918UA70_9ACTN</name>
<proteinExistence type="inferred from homology"/>
<reference evidence="5" key="1">
    <citation type="journal article" date="2014" name="Int. J. Syst. Evol. Microbiol.">
        <title>Complete genome sequence of Corynebacterium casei LMG S-19264T (=DSM 44701T), isolated from a smear-ripened cheese.</title>
        <authorList>
            <consortium name="US DOE Joint Genome Institute (JGI-PGF)"/>
            <person name="Walter F."/>
            <person name="Albersmeier A."/>
            <person name="Kalinowski J."/>
            <person name="Ruckert C."/>
        </authorList>
    </citation>
    <scope>NUCLEOTIDE SEQUENCE</scope>
    <source>
        <strain evidence="5">JCM 4790</strain>
    </source>
</reference>
<feature type="domain" description="Ketoreductase" evidence="4">
    <location>
        <begin position="59"/>
        <end position="249"/>
    </location>
</feature>
<evidence type="ECO:0000256" key="3">
    <source>
        <dbReference type="SAM" id="MobiDB-lite"/>
    </source>
</evidence>
<feature type="region of interest" description="Disordered" evidence="3">
    <location>
        <begin position="1"/>
        <end position="24"/>
    </location>
</feature>
<gene>
    <name evidence="5" type="ORF">GCM10010358_79440</name>
</gene>
<comment type="caution">
    <text evidence="5">The sequence shown here is derived from an EMBL/GenBank/DDBJ whole genome shotgun (WGS) entry which is preliminary data.</text>
</comment>
<evidence type="ECO:0000259" key="4">
    <source>
        <dbReference type="SMART" id="SM00822"/>
    </source>
</evidence>
<dbReference type="Proteomes" id="UP000619244">
    <property type="component" value="Unassembled WGS sequence"/>
</dbReference>
<keyword evidence="6" id="KW-1185">Reference proteome</keyword>
<dbReference type="EMBL" id="BMVU01000102">
    <property type="protein sequence ID" value="GGY15630.1"/>
    <property type="molecule type" value="Genomic_DNA"/>
</dbReference>
<organism evidence="5 6">
    <name type="scientific">Streptomyces minutiscleroticus</name>
    <dbReference type="NCBI Taxonomy" id="68238"/>
    <lineage>
        <taxon>Bacteria</taxon>
        <taxon>Bacillati</taxon>
        <taxon>Actinomycetota</taxon>
        <taxon>Actinomycetes</taxon>
        <taxon>Kitasatosporales</taxon>
        <taxon>Streptomycetaceae</taxon>
        <taxon>Streptomyces</taxon>
    </lineage>
</organism>
<dbReference type="AlphaFoldDB" id="A0A918UA70"/>
<dbReference type="PANTHER" id="PTHR42901">
    <property type="entry name" value="ALCOHOL DEHYDROGENASE"/>
    <property type="match status" value="1"/>
</dbReference>
<comment type="similarity">
    <text evidence="1">Belongs to the short-chain dehydrogenases/reductases (SDR) family.</text>
</comment>
<protein>
    <submittedName>
        <fullName evidence="5">Oxidoreductase</fullName>
    </submittedName>
</protein>